<reference evidence="3" key="1">
    <citation type="submission" date="2016-10" db="EMBL/GenBank/DDBJ databases">
        <authorList>
            <person name="Varghese N."/>
            <person name="Submissions S."/>
        </authorList>
    </citation>
    <scope>NUCLEOTIDE SEQUENCE [LARGE SCALE GENOMIC DNA]</scope>
    <source>
        <strain evidence="3">DSM 23925</strain>
    </source>
</reference>
<evidence type="ECO:0000313" key="2">
    <source>
        <dbReference type="EMBL" id="SFN47150.1"/>
    </source>
</evidence>
<feature type="chain" id="PRO_5011487712" description="Lipocalin-like domain-containing protein" evidence="1">
    <location>
        <begin position="21"/>
        <end position="182"/>
    </location>
</feature>
<evidence type="ECO:0000256" key="1">
    <source>
        <dbReference type="SAM" id="SignalP"/>
    </source>
</evidence>
<proteinExistence type="predicted"/>
<name>A0A1I4ZB80_9FLAO</name>
<dbReference type="EMBL" id="FOVN01000001">
    <property type="protein sequence ID" value="SFN47150.1"/>
    <property type="molecule type" value="Genomic_DNA"/>
</dbReference>
<dbReference type="RefSeq" id="WP_092206199.1">
    <property type="nucleotide sequence ID" value="NZ_FOVN01000001.1"/>
</dbReference>
<evidence type="ECO:0008006" key="4">
    <source>
        <dbReference type="Google" id="ProtNLM"/>
    </source>
</evidence>
<dbReference type="Proteomes" id="UP000198705">
    <property type="component" value="Unassembled WGS sequence"/>
</dbReference>
<organism evidence="2 3">
    <name type="scientific">Bizionia echini</name>
    <dbReference type="NCBI Taxonomy" id="649333"/>
    <lineage>
        <taxon>Bacteria</taxon>
        <taxon>Pseudomonadati</taxon>
        <taxon>Bacteroidota</taxon>
        <taxon>Flavobacteriia</taxon>
        <taxon>Flavobacteriales</taxon>
        <taxon>Flavobacteriaceae</taxon>
        <taxon>Bizionia</taxon>
    </lineage>
</organism>
<accession>A0A1I4ZB80</accession>
<dbReference type="OrthoDB" id="158267at2"/>
<sequence length="182" mass="21081">MKNVIILFLTFVLFSCSSNNDSLEENTNVNPWNPTGVVRYEDIAAVRWYYNKEEFILEDGTLVAFSPSPCKKASSFYLGTNFIASIISKIDDGNGVCIGDGIDSHYSIYELGNGIFDITYRNEVGNYSENQYELFKIFDKNYTYYGSENNDNLLIWVDDDIDEVYNNQQIITKKMYFTRWNN</sequence>
<dbReference type="AlphaFoldDB" id="A0A1I4ZB80"/>
<keyword evidence="1" id="KW-0732">Signal</keyword>
<gene>
    <name evidence="2" type="ORF">SAMN04487989_101660</name>
</gene>
<protein>
    <recommendedName>
        <fullName evidence="4">Lipocalin-like domain-containing protein</fullName>
    </recommendedName>
</protein>
<feature type="signal peptide" evidence="1">
    <location>
        <begin position="1"/>
        <end position="20"/>
    </location>
</feature>
<evidence type="ECO:0000313" key="3">
    <source>
        <dbReference type="Proteomes" id="UP000198705"/>
    </source>
</evidence>
<keyword evidence="3" id="KW-1185">Reference proteome</keyword>
<dbReference type="PROSITE" id="PS51257">
    <property type="entry name" value="PROKAR_LIPOPROTEIN"/>
    <property type="match status" value="1"/>
</dbReference>